<dbReference type="AlphaFoldDB" id="A0AAN9ETA1"/>
<sequence>MRVLIKWEAGLKGSGSRIYHGGYFFEWDGDSYNDLLVADKWWCGGQHIQWYGEEIQCISFICFSASVGLEGDYLQQQFLAL</sequence>
<dbReference type="Proteomes" id="UP001372338">
    <property type="component" value="Unassembled WGS sequence"/>
</dbReference>
<dbReference type="EMBL" id="JAYWIO010000005">
    <property type="protein sequence ID" value="KAK7259548.1"/>
    <property type="molecule type" value="Genomic_DNA"/>
</dbReference>
<organism evidence="1 2">
    <name type="scientific">Crotalaria pallida</name>
    <name type="common">Smooth rattlebox</name>
    <name type="synonym">Crotalaria striata</name>
    <dbReference type="NCBI Taxonomy" id="3830"/>
    <lineage>
        <taxon>Eukaryota</taxon>
        <taxon>Viridiplantae</taxon>
        <taxon>Streptophyta</taxon>
        <taxon>Embryophyta</taxon>
        <taxon>Tracheophyta</taxon>
        <taxon>Spermatophyta</taxon>
        <taxon>Magnoliopsida</taxon>
        <taxon>eudicotyledons</taxon>
        <taxon>Gunneridae</taxon>
        <taxon>Pentapetalae</taxon>
        <taxon>rosids</taxon>
        <taxon>fabids</taxon>
        <taxon>Fabales</taxon>
        <taxon>Fabaceae</taxon>
        <taxon>Papilionoideae</taxon>
        <taxon>50 kb inversion clade</taxon>
        <taxon>genistoids sensu lato</taxon>
        <taxon>core genistoids</taxon>
        <taxon>Crotalarieae</taxon>
        <taxon>Crotalaria</taxon>
    </lineage>
</organism>
<keyword evidence="2" id="KW-1185">Reference proteome</keyword>
<reference evidence="1 2" key="1">
    <citation type="submission" date="2024-01" db="EMBL/GenBank/DDBJ databases">
        <title>The genomes of 5 underutilized Papilionoideae crops provide insights into root nodulation and disease resistanc.</title>
        <authorList>
            <person name="Yuan L."/>
        </authorList>
    </citation>
    <scope>NUCLEOTIDE SEQUENCE [LARGE SCALE GENOMIC DNA]</scope>
    <source>
        <strain evidence="1">ZHUSHIDOU_FW_LH</strain>
        <tissue evidence="1">Leaf</tissue>
    </source>
</reference>
<evidence type="ECO:0000313" key="1">
    <source>
        <dbReference type="EMBL" id="KAK7259548.1"/>
    </source>
</evidence>
<comment type="caution">
    <text evidence="1">The sequence shown here is derived from an EMBL/GenBank/DDBJ whole genome shotgun (WGS) entry which is preliminary data.</text>
</comment>
<accession>A0AAN9ETA1</accession>
<gene>
    <name evidence="1" type="ORF">RIF29_25157</name>
</gene>
<name>A0AAN9ETA1_CROPI</name>
<evidence type="ECO:0000313" key="2">
    <source>
        <dbReference type="Proteomes" id="UP001372338"/>
    </source>
</evidence>
<proteinExistence type="predicted"/>
<protein>
    <submittedName>
        <fullName evidence="1">Uncharacterized protein</fullName>
    </submittedName>
</protein>